<comment type="caution">
    <text evidence="2">The sequence shown here is derived from an EMBL/GenBank/DDBJ whole genome shotgun (WGS) entry which is preliminary data.</text>
</comment>
<dbReference type="EMBL" id="JAULSV010000007">
    <property type="protein sequence ID" value="KAK0639933.1"/>
    <property type="molecule type" value="Genomic_DNA"/>
</dbReference>
<feature type="compositionally biased region" description="Basic and acidic residues" evidence="1">
    <location>
        <begin position="143"/>
        <end position="168"/>
    </location>
</feature>
<evidence type="ECO:0000313" key="3">
    <source>
        <dbReference type="Proteomes" id="UP001174936"/>
    </source>
</evidence>
<dbReference type="AlphaFoldDB" id="A0AA39XTG3"/>
<sequence length="481" mass="54790">MDASKSPEIQEAEATVESSPTLKTTALEVPLLPSQVNQAITHGQFRVQELLREEAHCCVYSVTRYDAKGPESAQATDSKEPEPDHDLEARVYHLDKAIPTKLKRYRLRAIKRLESRAVESTCLEQGSLQLVVYRTGDIDRHEAEKLEERSLGDTKREDPHDPSAEQHEAVASSRPGSNGNHKVTKVAQNDKALKSNGTKPRNKSYRRRLSARVSQRGRRQAQRQKKRDAKSGDGLGGLNLWMPVLLYLAYEKDGRLREEVTKDGYETLRWALSEASAPYKGLGQQLLNYISNYLSTKTLRFANGDELERYIFVKDQEIVSLKRLQRMLPKIEEHYKTRFLAIMRAQMTYPKKSKQWEVIEGRKKTARQCLLVAQHAAMALPPVIERGRETKRKLLMKIRDIREGEAEVQRLSNLIKETESLDGYLANVISWCSIIVPLSTPLTELGEKFGQLEERLGTLIELQAVREAVQESLKPLLVEVK</sequence>
<evidence type="ECO:0000313" key="2">
    <source>
        <dbReference type="EMBL" id="KAK0639933.1"/>
    </source>
</evidence>
<organism evidence="2 3">
    <name type="scientific">Cercophora newfieldiana</name>
    <dbReference type="NCBI Taxonomy" id="92897"/>
    <lineage>
        <taxon>Eukaryota</taxon>
        <taxon>Fungi</taxon>
        <taxon>Dikarya</taxon>
        <taxon>Ascomycota</taxon>
        <taxon>Pezizomycotina</taxon>
        <taxon>Sordariomycetes</taxon>
        <taxon>Sordariomycetidae</taxon>
        <taxon>Sordariales</taxon>
        <taxon>Lasiosphaeriaceae</taxon>
        <taxon>Cercophora</taxon>
    </lineage>
</organism>
<keyword evidence="3" id="KW-1185">Reference proteome</keyword>
<evidence type="ECO:0000256" key="1">
    <source>
        <dbReference type="SAM" id="MobiDB-lite"/>
    </source>
</evidence>
<proteinExistence type="predicted"/>
<feature type="compositionally biased region" description="Basic residues" evidence="1">
    <location>
        <begin position="200"/>
        <end position="228"/>
    </location>
</feature>
<gene>
    <name evidence="2" type="ORF">B0T16DRAFT_519126</name>
</gene>
<dbReference type="Proteomes" id="UP001174936">
    <property type="component" value="Unassembled WGS sequence"/>
</dbReference>
<protein>
    <submittedName>
        <fullName evidence="2">Uncharacterized protein</fullName>
    </submittedName>
</protein>
<feature type="region of interest" description="Disordered" evidence="1">
    <location>
        <begin position="1"/>
        <end position="21"/>
    </location>
</feature>
<name>A0AA39XTG3_9PEZI</name>
<accession>A0AA39XTG3</accession>
<reference evidence="2" key="1">
    <citation type="submission" date="2023-06" db="EMBL/GenBank/DDBJ databases">
        <title>Genome-scale phylogeny and comparative genomics of the fungal order Sordariales.</title>
        <authorList>
            <consortium name="Lawrence Berkeley National Laboratory"/>
            <person name="Hensen N."/>
            <person name="Bonometti L."/>
            <person name="Westerberg I."/>
            <person name="Brannstrom I.O."/>
            <person name="Guillou S."/>
            <person name="Cros-Aarteil S."/>
            <person name="Calhoun S."/>
            <person name="Haridas S."/>
            <person name="Kuo A."/>
            <person name="Mondo S."/>
            <person name="Pangilinan J."/>
            <person name="Riley R."/>
            <person name="Labutti K."/>
            <person name="Andreopoulos B."/>
            <person name="Lipzen A."/>
            <person name="Chen C."/>
            <person name="Yanf M."/>
            <person name="Daum C."/>
            <person name="Ng V."/>
            <person name="Clum A."/>
            <person name="Steindorff A."/>
            <person name="Ohm R."/>
            <person name="Martin F."/>
            <person name="Silar P."/>
            <person name="Natvig D."/>
            <person name="Lalanne C."/>
            <person name="Gautier V."/>
            <person name="Ament-Velasquez S.L."/>
            <person name="Kruys A."/>
            <person name="Hutchinson M.I."/>
            <person name="Powell A.J."/>
            <person name="Barry K."/>
            <person name="Miller A.N."/>
            <person name="Grigoriev I.V."/>
            <person name="Debuchy R."/>
            <person name="Gladieux P."/>
            <person name="Thoren M.H."/>
            <person name="Johannesson H."/>
        </authorList>
    </citation>
    <scope>NUCLEOTIDE SEQUENCE</scope>
    <source>
        <strain evidence="2">SMH2532-1</strain>
    </source>
</reference>
<feature type="region of interest" description="Disordered" evidence="1">
    <location>
        <begin position="143"/>
        <end position="232"/>
    </location>
</feature>